<evidence type="ECO:0000313" key="1">
    <source>
        <dbReference type="EMBL" id="RZS98886.1"/>
    </source>
</evidence>
<dbReference type="Proteomes" id="UP000292262">
    <property type="component" value="Unassembled WGS sequence"/>
</dbReference>
<organism evidence="1 2">
    <name type="scientific">Aquimarina brevivitae</name>
    <dbReference type="NCBI Taxonomy" id="323412"/>
    <lineage>
        <taxon>Bacteria</taxon>
        <taxon>Pseudomonadati</taxon>
        <taxon>Bacteroidota</taxon>
        <taxon>Flavobacteriia</taxon>
        <taxon>Flavobacteriales</taxon>
        <taxon>Flavobacteriaceae</taxon>
        <taxon>Aquimarina</taxon>
    </lineage>
</organism>
<sequence>MDTNLEYYRSLLNGLKKKCRQGLTAFRPKIKLITMLSIILNIFNDRRIQIQLPIVL</sequence>
<reference evidence="1 2" key="1">
    <citation type="submission" date="2019-02" db="EMBL/GenBank/DDBJ databases">
        <title>Genomic Encyclopedia of Type Strains, Phase IV (KMG-IV): sequencing the most valuable type-strain genomes for metagenomic binning, comparative biology and taxonomic classification.</title>
        <authorList>
            <person name="Goeker M."/>
        </authorList>
    </citation>
    <scope>NUCLEOTIDE SEQUENCE [LARGE SCALE GENOMIC DNA]</scope>
    <source>
        <strain evidence="1 2">DSM 17196</strain>
    </source>
</reference>
<evidence type="ECO:0000313" key="2">
    <source>
        <dbReference type="Proteomes" id="UP000292262"/>
    </source>
</evidence>
<name>A0A4Q7PEN5_9FLAO</name>
<accession>A0A4Q7PEN5</accession>
<dbReference type="AlphaFoldDB" id="A0A4Q7PEN5"/>
<gene>
    <name evidence="1" type="ORF">EV197_0087</name>
</gene>
<comment type="caution">
    <text evidence="1">The sequence shown here is derived from an EMBL/GenBank/DDBJ whole genome shotgun (WGS) entry which is preliminary data.</text>
</comment>
<protein>
    <submittedName>
        <fullName evidence="1">Uncharacterized protein</fullName>
    </submittedName>
</protein>
<keyword evidence="2" id="KW-1185">Reference proteome</keyword>
<proteinExistence type="predicted"/>
<dbReference type="EMBL" id="SGXE01000001">
    <property type="protein sequence ID" value="RZS98886.1"/>
    <property type="molecule type" value="Genomic_DNA"/>
</dbReference>